<dbReference type="PANTHER" id="PTHR30015:SF7">
    <property type="entry name" value="TYPE IV METHYL-DIRECTED RESTRICTION ENZYME ECOKMRR"/>
    <property type="match status" value="1"/>
</dbReference>
<feature type="transmembrane region" description="Helical" evidence="1">
    <location>
        <begin position="146"/>
        <end position="170"/>
    </location>
</feature>
<evidence type="ECO:0000313" key="3">
    <source>
        <dbReference type="EMBL" id="OYR65877.1"/>
    </source>
</evidence>
<evidence type="ECO:0000256" key="1">
    <source>
        <dbReference type="SAM" id="Phobius"/>
    </source>
</evidence>
<evidence type="ECO:0000259" key="2">
    <source>
        <dbReference type="Pfam" id="PF04471"/>
    </source>
</evidence>
<dbReference type="Pfam" id="PF04471">
    <property type="entry name" value="Mrr_cat"/>
    <property type="match status" value="1"/>
</dbReference>
<protein>
    <recommendedName>
        <fullName evidence="2">Restriction endonuclease type IV Mrr domain-containing protein</fullName>
    </recommendedName>
</protein>
<name>A0A256JC27_HALEZ</name>
<dbReference type="Gene3D" id="3.40.1350.10">
    <property type="match status" value="1"/>
</dbReference>
<evidence type="ECO:0000313" key="4">
    <source>
        <dbReference type="Proteomes" id="UP000215731"/>
    </source>
</evidence>
<dbReference type="SUPFAM" id="SSF52980">
    <property type="entry name" value="Restriction endonuclease-like"/>
    <property type="match status" value="1"/>
</dbReference>
<sequence>MVSKSDLQNVDPYRLERIVGELWEAKGWDTLIRSKTSDRGIDIDASRGGVTEKIQVKRYSNGNKVGSSDVRNYATLYQQTDANNVVIVTTGQFTKPARSLADDLDVEVMNGRKLARELDRNDISVPTSSQTNTPNFQILSDIFGSLYPILMLLILVLIAIGGQILVASLFSVI</sequence>
<reference evidence="3 4" key="1">
    <citation type="journal article" date="2014" name="Front. Microbiol.">
        <title>Population and genomic analysis of the genus Halorubrum.</title>
        <authorList>
            <person name="Fullmer M.S."/>
            <person name="Soucy S.M."/>
            <person name="Swithers K.S."/>
            <person name="Makkay A.M."/>
            <person name="Wheeler R."/>
            <person name="Ventosa A."/>
            <person name="Gogarten J.P."/>
            <person name="Papke R.T."/>
        </authorList>
    </citation>
    <scope>NUCLEOTIDE SEQUENCE [LARGE SCALE GENOMIC DNA]</scope>
    <source>
        <strain evidence="3 4">Ga36</strain>
    </source>
</reference>
<dbReference type="EMBL" id="NHOZ01000013">
    <property type="protein sequence ID" value="OYR65877.1"/>
    <property type="molecule type" value="Genomic_DNA"/>
</dbReference>
<dbReference type="GO" id="GO:0009307">
    <property type="term" value="P:DNA restriction-modification system"/>
    <property type="evidence" value="ECO:0007669"/>
    <property type="project" value="InterPro"/>
</dbReference>
<dbReference type="GO" id="GO:0015666">
    <property type="term" value="F:restriction endodeoxyribonuclease activity"/>
    <property type="evidence" value="ECO:0007669"/>
    <property type="project" value="TreeGrafter"/>
</dbReference>
<dbReference type="RefSeq" id="WP_094552311.1">
    <property type="nucleotide sequence ID" value="NZ_NHOZ01000013.1"/>
</dbReference>
<accession>A0A256JC27</accession>
<dbReference type="AlphaFoldDB" id="A0A256JC27"/>
<dbReference type="PANTHER" id="PTHR30015">
    <property type="entry name" value="MRR RESTRICTION SYSTEM PROTEIN"/>
    <property type="match status" value="1"/>
</dbReference>
<gene>
    <name evidence="3" type="ORF">DJ80_01020</name>
</gene>
<dbReference type="InterPro" id="IPR052906">
    <property type="entry name" value="Type_IV_Methyl-Rstrct_Enzyme"/>
</dbReference>
<keyword evidence="1" id="KW-0812">Transmembrane</keyword>
<dbReference type="GO" id="GO:0003677">
    <property type="term" value="F:DNA binding"/>
    <property type="evidence" value="ECO:0007669"/>
    <property type="project" value="InterPro"/>
</dbReference>
<dbReference type="Proteomes" id="UP000215731">
    <property type="component" value="Unassembled WGS sequence"/>
</dbReference>
<dbReference type="InterPro" id="IPR011856">
    <property type="entry name" value="tRNA_endonuc-like_dom_sf"/>
</dbReference>
<organism evidence="3 4">
    <name type="scientific">Halorubrum ezzemoulense</name>
    <name type="common">Halorubrum chaoviator</name>
    <dbReference type="NCBI Taxonomy" id="337243"/>
    <lineage>
        <taxon>Archaea</taxon>
        <taxon>Methanobacteriati</taxon>
        <taxon>Methanobacteriota</taxon>
        <taxon>Stenosarchaea group</taxon>
        <taxon>Halobacteria</taxon>
        <taxon>Halobacteriales</taxon>
        <taxon>Haloferacaceae</taxon>
        <taxon>Halorubrum</taxon>
    </lineage>
</organism>
<dbReference type="InterPro" id="IPR011335">
    <property type="entry name" value="Restrct_endonuc-II-like"/>
</dbReference>
<proteinExistence type="predicted"/>
<keyword evidence="1" id="KW-0472">Membrane</keyword>
<feature type="domain" description="Restriction endonuclease type IV Mrr" evidence="2">
    <location>
        <begin position="7"/>
        <end position="116"/>
    </location>
</feature>
<keyword evidence="1" id="KW-1133">Transmembrane helix</keyword>
<comment type="caution">
    <text evidence="3">The sequence shown here is derived from an EMBL/GenBank/DDBJ whole genome shotgun (WGS) entry which is preliminary data.</text>
</comment>
<dbReference type="InterPro" id="IPR007560">
    <property type="entry name" value="Restrct_endonuc_IV_Mrr"/>
</dbReference>